<dbReference type="Proteomes" id="UP000094784">
    <property type="component" value="Unassembled WGS sequence"/>
</dbReference>
<evidence type="ECO:0000313" key="7">
    <source>
        <dbReference type="EMBL" id="ODV57529.1"/>
    </source>
</evidence>
<evidence type="ECO:0000259" key="6">
    <source>
        <dbReference type="PROSITE" id="PS50110"/>
    </source>
</evidence>
<evidence type="ECO:0000313" key="10">
    <source>
        <dbReference type="Proteomes" id="UP000199410"/>
    </source>
</evidence>
<keyword evidence="3" id="KW-0804">Transcription</keyword>
<gene>
    <name evidence="7" type="ORF">BG258_17180</name>
    <name evidence="8" type="ORF">SAMN02787113_01680</name>
</gene>
<dbReference type="EMBL" id="MECQ01000001">
    <property type="protein sequence ID" value="ODV57529.1"/>
    <property type="molecule type" value="Genomic_DNA"/>
</dbReference>
<dbReference type="InterPro" id="IPR009057">
    <property type="entry name" value="Homeodomain-like_sf"/>
</dbReference>
<dbReference type="InterPro" id="IPR001789">
    <property type="entry name" value="Sig_transdc_resp-reg_receiver"/>
</dbReference>
<dbReference type="SMART" id="SM00448">
    <property type="entry name" value="REC"/>
    <property type="match status" value="1"/>
</dbReference>
<dbReference type="PROSITE" id="PS00041">
    <property type="entry name" value="HTH_ARAC_FAMILY_1"/>
    <property type="match status" value="1"/>
</dbReference>
<dbReference type="SMART" id="SM00342">
    <property type="entry name" value="HTH_ARAC"/>
    <property type="match status" value="1"/>
</dbReference>
<sequence>MNILIADDEPLELEQMIYLLKPHFPNWTFHTAQDASQALQLAKKHRMTIAFLDIQMPGKDGITLSKELKELYDVDIIMVTAYQTFEYAQQALRIGVKDYLTKPVIASELNAIVEKYKVWSSNHDAIQSALSYIHENYHEKLSLNIIAEKIHLNPSYLSRKFLEEQSIGINEYINNYRLEMAVKKISENLDASMSAIAESCGFNSQHYFSVAFKKKYNQSPRQYKSSKTSKGN</sequence>
<dbReference type="PROSITE" id="PS50110">
    <property type="entry name" value="RESPONSE_REGULATORY"/>
    <property type="match status" value="1"/>
</dbReference>
<feature type="modified residue" description="4-aspartylphosphate" evidence="4">
    <location>
        <position position="53"/>
    </location>
</feature>
<dbReference type="GO" id="GO:0003700">
    <property type="term" value="F:DNA-binding transcription factor activity"/>
    <property type="evidence" value="ECO:0007669"/>
    <property type="project" value="InterPro"/>
</dbReference>
<dbReference type="GO" id="GO:0043565">
    <property type="term" value="F:sequence-specific DNA binding"/>
    <property type="evidence" value="ECO:0007669"/>
    <property type="project" value="InterPro"/>
</dbReference>
<dbReference type="InterPro" id="IPR020449">
    <property type="entry name" value="Tscrpt_reg_AraC-type_HTH"/>
</dbReference>
<feature type="domain" description="HTH araC/xylS-type" evidence="5">
    <location>
        <begin position="127"/>
        <end position="226"/>
    </location>
</feature>
<dbReference type="CDD" id="cd17536">
    <property type="entry name" value="REC_YesN-like"/>
    <property type="match status" value="1"/>
</dbReference>
<dbReference type="PANTHER" id="PTHR43280:SF10">
    <property type="entry name" value="REGULATORY PROTEIN POCR"/>
    <property type="match status" value="1"/>
</dbReference>
<dbReference type="InterPro" id="IPR018062">
    <property type="entry name" value="HTH_AraC-typ_CS"/>
</dbReference>
<dbReference type="AlphaFoldDB" id="A0A1E4RAQ8"/>
<evidence type="ECO:0000256" key="4">
    <source>
        <dbReference type="PROSITE-ProRule" id="PRU00169"/>
    </source>
</evidence>
<dbReference type="RefSeq" id="WP_008176665.1">
    <property type="nucleotide sequence ID" value="NZ_BJOM01000005.1"/>
</dbReference>
<dbReference type="InterPro" id="IPR011006">
    <property type="entry name" value="CheY-like_superfamily"/>
</dbReference>
<evidence type="ECO:0000313" key="8">
    <source>
        <dbReference type="EMBL" id="SEQ44304.1"/>
    </source>
</evidence>
<keyword evidence="1" id="KW-0805">Transcription regulation</keyword>
<dbReference type="SUPFAM" id="SSF46689">
    <property type="entry name" value="Homeodomain-like"/>
    <property type="match status" value="2"/>
</dbReference>
<evidence type="ECO:0000256" key="2">
    <source>
        <dbReference type="ARBA" id="ARBA00023125"/>
    </source>
</evidence>
<name>A0A1E4RAQ8_9BACI</name>
<evidence type="ECO:0000313" key="9">
    <source>
        <dbReference type="Proteomes" id="UP000094784"/>
    </source>
</evidence>
<proteinExistence type="predicted"/>
<evidence type="ECO:0000256" key="1">
    <source>
        <dbReference type="ARBA" id="ARBA00023015"/>
    </source>
</evidence>
<dbReference type="Pfam" id="PF00072">
    <property type="entry name" value="Response_reg"/>
    <property type="match status" value="1"/>
</dbReference>
<dbReference type="PANTHER" id="PTHR43280">
    <property type="entry name" value="ARAC-FAMILY TRANSCRIPTIONAL REGULATOR"/>
    <property type="match status" value="1"/>
</dbReference>
<dbReference type="Pfam" id="PF12833">
    <property type="entry name" value="HTH_18"/>
    <property type="match status" value="1"/>
</dbReference>
<dbReference type="Gene3D" id="3.40.50.2300">
    <property type="match status" value="1"/>
</dbReference>
<comment type="caution">
    <text evidence="7">The sequence shown here is derived from an EMBL/GenBank/DDBJ whole genome shotgun (WGS) entry which is preliminary data.</text>
</comment>
<dbReference type="EMBL" id="FOEL01000005">
    <property type="protein sequence ID" value="SEQ44304.1"/>
    <property type="molecule type" value="Genomic_DNA"/>
</dbReference>
<dbReference type="PRINTS" id="PR00032">
    <property type="entry name" value="HTHARAC"/>
</dbReference>
<reference evidence="7 9" key="1">
    <citation type="submission" date="2016-09" db="EMBL/GenBank/DDBJ databases">
        <title>Draft genome sequence of the soil isolate, Lysinibacillus fusiformis M5, a potential hypoxanthine producer.</title>
        <authorList>
            <person name="Gallegos-Monterrosa R."/>
            <person name="Maroti G."/>
            <person name="Balint B."/>
            <person name="Kovacs A.T."/>
        </authorList>
    </citation>
    <scope>NUCLEOTIDE SEQUENCE [LARGE SCALE GENOMIC DNA]</scope>
    <source>
        <strain evidence="7 9">M5</strain>
    </source>
</reference>
<dbReference type="Proteomes" id="UP000199410">
    <property type="component" value="Unassembled WGS sequence"/>
</dbReference>
<feature type="domain" description="Response regulatory" evidence="6">
    <location>
        <begin position="2"/>
        <end position="117"/>
    </location>
</feature>
<protein>
    <submittedName>
        <fullName evidence="7">DNA-binding response regulator</fullName>
    </submittedName>
    <submittedName>
        <fullName evidence="8">Two component transcriptional regulator, AraC family</fullName>
    </submittedName>
</protein>
<dbReference type="InterPro" id="IPR018060">
    <property type="entry name" value="HTH_AraC"/>
</dbReference>
<dbReference type="Gene3D" id="1.10.10.60">
    <property type="entry name" value="Homeodomain-like"/>
    <property type="match status" value="2"/>
</dbReference>
<accession>A0A1E4RAQ8</accession>
<evidence type="ECO:0000256" key="3">
    <source>
        <dbReference type="ARBA" id="ARBA00023163"/>
    </source>
</evidence>
<keyword evidence="2 7" id="KW-0238">DNA-binding</keyword>
<reference evidence="8 10" key="2">
    <citation type="submission" date="2016-10" db="EMBL/GenBank/DDBJ databases">
        <authorList>
            <person name="Varghese N."/>
            <person name="Submissions S."/>
        </authorList>
    </citation>
    <scope>NUCLEOTIDE SEQUENCE [LARGE SCALE GENOMIC DNA]</scope>
    <source>
        <strain evidence="8 10">TC-13</strain>
    </source>
</reference>
<dbReference type="SUPFAM" id="SSF52172">
    <property type="entry name" value="CheY-like"/>
    <property type="match status" value="1"/>
</dbReference>
<dbReference type="GO" id="GO:0000160">
    <property type="term" value="P:phosphorelay signal transduction system"/>
    <property type="evidence" value="ECO:0007669"/>
    <property type="project" value="InterPro"/>
</dbReference>
<keyword evidence="4" id="KW-0597">Phosphoprotein</keyword>
<accession>A0A1H8F018</accession>
<evidence type="ECO:0000259" key="5">
    <source>
        <dbReference type="PROSITE" id="PS01124"/>
    </source>
</evidence>
<dbReference type="PROSITE" id="PS01124">
    <property type="entry name" value="HTH_ARAC_FAMILY_2"/>
    <property type="match status" value="1"/>
</dbReference>
<dbReference type="OrthoDB" id="9788446at2"/>
<organism evidence="7 9">
    <name type="scientific">Lysinibacillus fusiformis</name>
    <dbReference type="NCBI Taxonomy" id="28031"/>
    <lineage>
        <taxon>Bacteria</taxon>
        <taxon>Bacillati</taxon>
        <taxon>Bacillota</taxon>
        <taxon>Bacilli</taxon>
        <taxon>Bacillales</taxon>
        <taxon>Bacillaceae</taxon>
        <taxon>Lysinibacillus</taxon>
    </lineage>
</organism>